<comment type="catalytic activity">
    <reaction evidence="8">
        <text>L-cysteinyl-[protein] + hexadecanoyl-CoA = S-hexadecanoyl-L-cysteinyl-[protein] + CoA</text>
        <dbReference type="Rhea" id="RHEA:36683"/>
        <dbReference type="Rhea" id="RHEA-COMP:10131"/>
        <dbReference type="Rhea" id="RHEA-COMP:11032"/>
        <dbReference type="ChEBI" id="CHEBI:29950"/>
        <dbReference type="ChEBI" id="CHEBI:57287"/>
        <dbReference type="ChEBI" id="CHEBI:57379"/>
        <dbReference type="ChEBI" id="CHEBI:74151"/>
        <dbReference type="EC" id="2.3.1.225"/>
    </reaction>
</comment>
<evidence type="ECO:0000313" key="10">
    <source>
        <dbReference type="EMBL" id="OVA11484.1"/>
    </source>
</evidence>
<evidence type="ECO:0000256" key="5">
    <source>
        <dbReference type="ARBA" id="ARBA00022989"/>
    </source>
</evidence>
<dbReference type="InParanoid" id="A0A200QLZ4"/>
<dbReference type="PANTHER" id="PTHR22883">
    <property type="entry name" value="ZINC FINGER DHHC DOMAIN CONTAINING PROTEIN"/>
    <property type="match status" value="1"/>
</dbReference>
<dbReference type="OMA" id="DFRAEAM"/>
<evidence type="ECO:0000256" key="7">
    <source>
        <dbReference type="ARBA" id="ARBA00023315"/>
    </source>
</evidence>
<comment type="similarity">
    <text evidence="2 8">Belongs to the DHHC palmitoyltransferase family.</text>
</comment>
<feature type="transmembrane region" description="Helical" evidence="8">
    <location>
        <begin position="67"/>
        <end position="88"/>
    </location>
</feature>
<comment type="caution">
    <text evidence="10">The sequence shown here is derived from an EMBL/GenBank/DDBJ whole genome shotgun (WGS) entry which is preliminary data.</text>
</comment>
<dbReference type="STRING" id="56857.A0A200QLZ4"/>
<organism evidence="10 11">
    <name type="scientific">Macleaya cordata</name>
    <name type="common">Five-seeded plume-poppy</name>
    <name type="synonym">Bocconia cordata</name>
    <dbReference type="NCBI Taxonomy" id="56857"/>
    <lineage>
        <taxon>Eukaryota</taxon>
        <taxon>Viridiplantae</taxon>
        <taxon>Streptophyta</taxon>
        <taxon>Embryophyta</taxon>
        <taxon>Tracheophyta</taxon>
        <taxon>Spermatophyta</taxon>
        <taxon>Magnoliopsida</taxon>
        <taxon>Ranunculales</taxon>
        <taxon>Papaveraceae</taxon>
        <taxon>Papaveroideae</taxon>
        <taxon>Macleaya</taxon>
    </lineage>
</organism>
<reference evidence="10 11" key="1">
    <citation type="journal article" date="2017" name="Mol. Plant">
        <title>The Genome of Medicinal Plant Macleaya cordata Provides New Insights into Benzylisoquinoline Alkaloids Metabolism.</title>
        <authorList>
            <person name="Liu X."/>
            <person name="Liu Y."/>
            <person name="Huang P."/>
            <person name="Ma Y."/>
            <person name="Qing Z."/>
            <person name="Tang Q."/>
            <person name="Cao H."/>
            <person name="Cheng P."/>
            <person name="Zheng Y."/>
            <person name="Yuan Z."/>
            <person name="Zhou Y."/>
            <person name="Liu J."/>
            <person name="Tang Z."/>
            <person name="Zhuo Y."/>
            <person name="Zhang Y."/>
            <person name="Yu L."/>
            <person name="Huang J."/>
            <person name="Yang P."/>
            <person name="Peng Q."/>
            <person name="Zhang J."/>
            <person name="Jiang W."/>
            <person name="Zhang Z."/>
            <person name="Lin K."/>
            <person name="Ro D.K."/>
            <person name="Chen X."/>
            <person name="Xiong X."/>
            <person name="Shang Y."/>
            <person name="Huang S."/>
            <person name="Zeng J."/>
        </authorList>
    </citation>
    <scope>NUCLEOTIDE SEQUENCE [LARGE SCALE GENOMIC DNA]</scope>
    <source>
        <strain evidence="11">cv. BLH2017</strain>
        <tissue evidence="10">Root</tissue>
    </source>
</reference>
<dbReference type="GO" id="GO:0006612">
    <property type="term" value="P:protein targeting to membrane"/>
    <property type="evidence" value="ECO:0007669"/>
    <property type="project" value="TreeGrafter"/>
</dbReference>
<keyword evidence="7 8" id="KW-0012">Acyltransferase</keyword>
<feature type="transmembrane region" description="Helical" evidence="8">
    <location>
        <begin position="210"/>
        <end position="236"/>
    </location>
</feature>
<dbReference type="EC" id="2.3.1.225" evidence="8"/>
<dbReference type="EMBL" id="MVGT01001690">
    <property type="protein sequence ID" value="OVA11484.1"/>
    <property type="molecule type" value="Genomic_DNA"/>
</dbReference>
<feature type="domain" description="Palmitoyltransferase DHHC" evidence="9">
    <location>
        <begin position="122"/>
        <end position="246"/>
    </location>
</feature>
<keyword evidence="11" id="KW-1185">Reference proteome</keyword>
<accession>A0A200QLZ4</accession>
<gene>
    <name evidence="10" type="ORF">BVC80_9009g10</name>
</gene>
<dbReference type="PANTHER" id="PTHR22883:SF57">
    <property type="entry name" value="S-ACYLTRANSFERASE"/>
    <property type="match status" value="1"/>
</dbReference>
<dbReference type="InterPro" id="IPR001594">
    <property type="entry name" value="Palmitoyltrfase_DHHC"/>
</dbReference>
<dbReference type="PROSITE" id="PS50216">
    <property type="entry name" value="DHHC"/>
    <property type="match status" value="1"/>
</dbReference>
<dbReference type="GO" id="GO:0005783">
    <property type="term" value="C:endoplasmic reticulum"/>
    <property type="evidence" value="ECO:0007669"/>
    <property type="project" value="TreeGrafter"/>
</dbReference>
<proteinExistence type="inferred from homology"/>
<sequence length="291" mass="33233">MASINEQSEANSSDPYTKEMVFFFGGRIICGPDPRGFLVTTVSIILSSWIFCVYVGNDLSSKHSGSIITCSVILTLFVLINLIIVSTIDPGIIPRNMTSTINRIQFVRIKSMRLVINGVKVKLKFCRICNIYRPPRSCHCAICDNCVQKFDHHCPWIGQCIGLRNYRFYLIFIFSALIFFIYIFAFSCRKINRRMSETGLFRTFGNCPETFALASFCFVGMWFLGGLAIFHIYLIMLNQTAYENFRRHHVDYPNPYNKGILSNIKEVCFVGLPPSRVNFRAEATPMCYGGE</sequence>
<dbReference type="GO" id="GO:0019706">
    <property type="term" value="F:protein-cysteine S-palmitoyltransferase activity"/>
    <property type="evidence" value="ECO:0007669"/>
    <property type="project" value="UniProtKB-EC"/>
</dbReference>
<keyword evidence="3 8" id="KW-0808">Transferase</keyword>
<evidence type="ECO:0000313" key="11">
    <source>
        <dbReference type="Proteomes" id="UP000195402"/>
    </source>
</evidence>
<keyword evidence="4 8" id="KW-0812">Transmembrane</keyword>
<keyword evidence="6 8" id="KW-0472">Membrane</keyword>
<keyword evidence="5 8" id="KW-1133">Transmembrane helix</keyword>
<feature type="transmembrane region" description="Helical" evidence="8">
    <location>
        <begin position="168"/>
        <end position="189"/>
    </location>
</feature>
<evidence type="ECO:0000256" key="4">
    <source>
        <dbReference type="ARBA" id="ARBA00022692"/>
    </source>
</evidence>
<protein>
    <recommendedName>
        <fullName evidence="8">S-acyltransferase</fullName>
        <ecNumber evidence="8">2.3.1.225</ecNumber>
    </recommendedName>
    <alternativeName>
        <fullName evidence="8">Palmitoyltransferase</fullName>
    </alternativeName>
</protein>
<comment type="domain">
    <text evidence="8">The DHHC domain is required for palmitoyltransferase activity.</text>
</comment>
<dbReference type="InterPro" id="IPR039859">
    <property type="entry name" value="PFA4/ZDH16/20/ERF2-like"/>
</dbReference>
<evidence type="ECO:0000256" key="6">
    <source>
        <dbReference type="ARBA" id="ARBA00023136"/>
    </source>
</evidence>
<dbReference type="GO" id="GO:0016020">
    <property type="term" value="C:membrane"/>
    <property type="evidence" value="ECO:0007669"/>
    <property type="project" value="UniProtKB-SubCell"/>
</dbReference>
<evidence type="ECO:0000256" key="1">
    <source>
        <dbReference type="ARBA" id="ARBA00004141"/>
    </source>
</evidence>
<dbReference type="GO" id="GO:0005794">
    <property type="term" value="C:Golgi apparatus"/>
    <property type="evidence" value="ECO:0007669"/>
    <property type="project" value="TreeGrafter"/>
</dbReference>
<dbReference type="Proteomes" id="UP000195402">
    <property type="component" value="Unassembled WGS sequence"/>
</dbReference>
<evidence type="ECO:0000259" key="9">
    <source>
        <dbReference type="Pfam" id="PF01529"/>
    </source>
</evidence>
<evidence type="ECO:0000256" key="2">
    <source>
        <dbReference type="ARBA" id="ARBA00008574"/>
    </source>
</evidence>
<name>A0A200QLZ4_MACCD</name>
<comment type="subcellular location">
    <subcellularLocation>
        <location evidence="1">Membrane</location>
        <topology evidence="1">Multi-pass membrane protein</topology>
    </subcellularLocation>
</comment>
<dbReference type="Pfam" id="PF01529">
    <property type="entry name" value="DHHC"/>
    <property type="match status" value="1"/>
</dbReference>
<dbReference type="AlphaFoldDB" id="A0A200QLZ4"/>
<dbReference type="OrthoDB" id="4096362at2759"/>
<evidence type="ECO:0000256" key="8">
    <source>
        <dbReference type="RuleBase" id="RU079119"/>
    </source>
</evidence>
<feature type="transmembrane region" description="Helical" evidence="8">
    <location>
        <begin position="36"/>
        <end position="55"/>
    </location>
</feature>
<evidence type="ECO:0000256" key="3">
    <source>
        <dbReference type="ARBA" id="ARBA00022679"/>
    </source>
</evidence>